<evidence type="ECO:0000256" key="1">
    <source>
        <dbReference type="SAM" id="MobiDB-lite"/>
    </source>
</evidence>
<name>A0A2H1VUI8_SPOFR</name>
<feature type="region of interest" description="Disordered" evidence="1">
    <location>
        <begin position="1"/>
        <end position="21"/>
    </location>
</feature>
<feature type="compositionally biased region" description="Polar residues" evidence="1">
    <location>
        <begin position="101"/>
        <end position="118"/>
    </location>
</feature>
<feature type="region of interest" description="Disordered" evidence="1">
    <location>
        <begin position="85"/>
        <end position="118"/>
    </location>
</feature>
<reference evidence="2" key="1">
    <citation type="submission" date="2016-07" db="EMBL/GenBank/DDBJ databases">
        <authorList>
            <person name="Bretaudeau A."/>
        </authorList>
    </citation>
    <scope>NUCLEOTIDE SEQUENCE</scope>
    <source>
        <strain evidence="2">Rice</strain>
        <tissue evidence="2">Whole body</tissue>
    </source>
</reference>
<accession>A0A2H1VUI8</accession>
<organism evidence="2">
    <name type="scientific">Spodoptera frugiperda</name>
    <name type="common">Fall armyworm</name>
    <dbReference type="NCBI Taxonomy" id="7108"/>
    <lineage>
        <taxon>Eukaryota</taxon>
        <taxon>Metazoa</taxon>
        <taxon>Ecdysozoa</taxon>
        <taxon>Arthropoda</taxon>
        <taxon>Hexapoda</taxon>
        <taxon>Insecta</taxon>
        <taxon>Pterygota</taxon>
        <taxon>Neoptera</taxon>
        <taxon>Endopterygota</taxon>
        <taxon>Lepidoptera</taxon>
        <taxon>Glossata</taxon>
        <taxon>Ditrysia</taxon>
        <taxon>Noctuoidea</taxon>
        <taxon>Noctuidae</taxon>
        <taxon>Amphipyrinae</taxon>
        <taxon>Spodoptera</taxon>
    </lineage>
</organism>
<feature type="compositionally biased region" description="Basic and acidic residues" evidence="1">
    <location>
        <begin position="54"/>
        <end position="63"/>
    </location>
</feature>
<protein>
    <submittedName>
        <fullName evidence="2">SFRICE_023225</fullName>
    </submittedName>
</protein>
<gene>
    <name evidence="2" type="ORF">SFRICE_023225</name>
</gene>
<sequence>MQDVQNACSDKAAHRKDISGQVTRPLSSCAVAVSRSIEDRYVKTSSARGGAESRYGDDGARTRPIAECRDDDLRAGDAGVRHLSRRAGNVARGGSAPRRNLSLTVAGSPSPSSSQCYL</sequence>
<feature type="region of interest" description="Disordered" evidence="1">
    <location>
        <begin position="43"/>
        <end position="63"/>
    </location>
</feature>
<evidence type="ECO:0000313" key="2">
    <source>
        <dbReference type="EMBL" id="SOQ44483.1"/>
    </source>
</evidence>
<dbReference type="EMBL" id="ODYU01004518">
    <property type="protein sequence ID" value="SOQ44483.1"/>
    <property type="molecule type" value="Genomic_DNA"/>
</dbReference>
<dbReference type="AlphaFoldDB" id="A0A2H1VUI8"/>
<proteinExistence type="predicted"/>